<proteinExistence type="predicted"/>
<sequence>MKYIYASIAGIIAAVIAAYYSAMVIGVTNIYLMGHNINWLYKEINFYFVNMTYFDIILILITIFVMIAAFIITLKIQNSKK</sequence>
<accession>A0A4R6SKF1</accession>
<dbReference type="AlphaFoldDB" id="A0A4R6SKF1"/>
<protein>
    <submittedName>
        <fullName evidence="2">Uncharacterized protein</fullName>
    </submittedName>
</protein>
<keyword evidence="1" id="KW-0812">Transmembrane</keyword>
<feature type="transmembrane region" description="Helical" evidence="1">
    <location>
        <begin position="52"/>
        <end position="74"/>
    </location>
</feature>
<evidence type="ECO:0000313" key="2">
    <source>
        <dbReference type="EMBL" id="TDQ04030.1"/>
    </source>
</evidence>
<feature type="transmembrane region" description="Helical" evidence="1">
    <location>
        <begin position="7"/>
        <end position="32"/>
    </location>
</feature>
<comment type="caution">
    <text evidence="2">The sequence shown here is derived from an EMBL/GenBank/DDBJ whole genome shotgun (WGS) entry which is preliminary data.</text>
</comment>
<evidence type="ECO:0000313" key="3">
    <source>
        <dbReference type="Proteomes" id="UP000295176"/>
    </source>
</evidence>
<dbReference type="EMBL" id="SNXX01000002">
    <property type="protein sequence ID" value="TDQ04030.1"/>
    <property type="molecule type" value="Genomic_DNA"/>
</dbReference>
<keyword evidence="1" id="KW-0472">Membrane</keyword>
<keyword evidence="1" id="KW-1133">Transmembrane helix</keyword>
<dbReference type="RefSeq" id="WP_133529629.1">
    <property type="nucleotide sequence ID" value="NZ_SNXX01000002.1"/>
</dbReference>
<reference evidence="2 3" key="1">
    <citation type="submission" date="2019-03" db="EMBL/GenBank/DDBJ databases">
        <title>Subsurface microbial communities from deep shales in Ohio and West Virginia, USA.</title>
        <authorList>
            <person name="Wrighton K."/>
        </authorList>
    </citation>
    <scope>NUCLEOTIDE SEQUENCE [LARGE SCALE GENOMIC DNA]</scope>
    <source>
        <strain evidence="2 3">MSL 7</strain>
    </source>
</reference>
<organism evidence="2 3">
    <name type="scientific">Halanaerobium saccharolyticum</name>
    <dbReference type="NCBI Taxonomy" id="43595"/>
    <lineage>
        <taxon>Bacteria</taxon>
        <taxon>Bacillati</taxon>
        <taxon>Bacillota</taxon>
        <taxon>Clostridia</taxon>
        <taxon>Halanaerobiales</taxon>
        <taxon>Halanaerobiaceae</taxon>
        <taxon>Halanaerobium</taxon>
    </lineage>
</organism>
<evidence type="ECO:0000256" key="1">
    <source>
        <dbReference type="SAM" id="Phobius"/>
    </source>
</evidence>
<dbReference type="Proteomes" id="UP000295176">
    <property type="component" value="Unassembled WGS sequence"/>
</dbReference>
<gene>
    <name evidence="2" type="ORF">C7957_102125</name>
</gene>
<name>A0A4R6SKF1_9FIRM</name>